<comment type="caution">
    <text evidence="1">The sequence shown here is derived from an EMBL/GenBank/DDBJ whole genome shotgun (WGS) entry which is preliminary data.</text>
</comment>
<dbReference type="EMBL" id="JH711582">
    <property type="protein sequence ID" value="EIW78552.1"/>
    <property type="molecule type" value="Genomic_DNA"/>
</dbReference>
<name>A0A5M3MH61_CONPW</name>
<gene>
    <name evidence="1" type="ORF">CONPUDRAFT_167542</name>
</gene>
<protein>
    <recommendedName>
        <fullName evidence="3">F-box domain-containing protein</fullName>
    </recommendedName>
</protein>
<keyword evidence="2" id="KW-1185">Reference proteome</keyword>
<dbReference type="OrthoDB" id="3255541at2759"/>
<dbReference type="AlphaFoldDB" id="A0A5M3MH61"/>
<dbReference type="RefSeq" id="XP_007771566.1">
    <property type="nucleotide sequence ID" value="XM_007773376.1"/>
</dbReference>
<dbReference type="InterPro" id="IPR032675">
    <property type="entry name" value="LRR_dom_sf"/>
</dbReference>
<dbReference type="Gene3D" id="3.80.10.10">
    <property type="entry name" value="Ribonuclease Inhibitor"/>
    <property type="match status" value="1"/>
</dbReference>
<evidence type="ECO:0000313" key="2">
    <source>
        <dbReference type="Proteomes" id="UP000053558"/>
    </source>
</evidence>
<evidence type="ECO:0000313" key="1">
    <source>
        <dbReference type="EMBL" id="EIW78552.1"/>
    </source>
</evidence>
<dbReference type="GeneID" id="19205798"/>
<reference evidence="2" key="1">
    <citation type="journal article" date="2012" name="Science">
        <title>The Paleozoic origin of enzymatic lignin decomposition reconstructed from 31 fungal genomes.</title>
        <authorList>
            <person name="Floudas D."/>
            <person name="Binder M."/>
            <person name="Riley R."/>
            <person name="Barry K."/>
            <person name="Blanchette R.A."/>
            <person name="Henrissat B."/>
            <person name="Martinez A.T."/>
            <person name="Otillar R."/>
            <person name="Spatafora J.W."/>
            <person name="Yadav J.S."/>
            <person name="Aerts A."/>
            <person name="Benoit I."/>
            <person name="Boyd A."/>
            <person name="Carlson A."/>
            <person name="Copeland A."/>
            <person name="Coutinho P.M."/>
            <person name="de Vries R.P."/>
            <person name="Ferreira P."/>
            <person name="Findley K."/>
            <person name="Foster B."/>
            <person name="Gaskell J."/>
            <person name="Glotzer D."/>
            <person name="Gorecki P."/>
            <person name="Heitman J."/>
            <person name="Hesse C."/>
            <person name="Hori C."/>
            <person name="Igarashi K."/>
            <person name="Jurgens J.A."/>
            <person name="Kallen N."/>
            <person name="Kersten P."/>
            <person name="Kohler A."/>
            <person name="Kuees U."/>
            <person name="Kumar T.K.A."/>
            <person name="Kuo A."/>
            <person name="LaButti K."/>
            <person name="Larrondo L.F."/>
            <person name="Lindquist E."/>
            <person name="Ling A."/>
            <person name="Lombard V."/>
            <person name="Lucas S."/>
            <person name="Lundell T."/>
            <person name="Martin R."/>
            <person name="McLaughlin D.J."/>
            <person name="Morgenstern I."/>
            <person name="Morin E."/>
            <person name="Murat C."/>
            <person name="Nagy L.G."/>
            <person name="Nolan M."/>
            <person name="Ohm R.A."/>
            <person name="Patyshakuliyeva A."/>
            <person name="Rokas A."/>
            <person name="Ruiz-Duenas F.J."/>
            <person name="Sabat G."/>
            <person name="Salamov A."/>
            <person name="Samejima M."/>
            <person name="Schmutz J."/>
            <person name="Slot J.C."/>
            <person name="St John F."/>
            <person name="Stenlid J."/>
            <person name="Sun H."/>
            <person name="Sun S."/>
            <person name="Syed K."/>
            <person name="Tsang A."/>
            <person name="Wiebenga A."/>
            <person name="Young D."/>
            <person name="Pisabarro A."/>
            <person name="Eastwood D.C."/>
            <person name="Martin F."/>
            <person name="Cullen D."/>
            <person name="Grigoriev I.V."/>
            <person name="Hibbett D.S."/>
        </authorList>
    </citation>
    <scope>NUCLEOTIDE SEQUENCE [LARGE SCALE GENOMIC DNA]</scope>
    <source>
        <strain evidence="2">RWD-64-598 SS2</strain>
    </source>
</reference>
<proteinExistence type="predicted"/>
<evidence type="ECO:0008006" key="3">
    <source>
        <dbReference type="Google" id="ProtNLM"/>
    </source>
</evidence>
<organism evidence="1 2">
    <name type="scientific">Coniophora puteana (strain RWD-64-598)</name>
    <name type="common">Brown rot fungus</name>
    <dbReference type="NCBI Taxonomy" id="741705"/>
    <lineage>
        <taxon>Eukaryota</taxon>
        <taxon>Fungi</taxon>
        <taxon>Dikarya</taxon>
        <taxon>Basidiomycota</taxon>
        <taxon>Agaricomycotina</taxon>
        <taxon>Agaricomycetes</taxon>
        <taxon>Agaricomycetidae</taxon>
        <taxon>Boletales</taxon>
        <taxon>Coniophorineae</taxon>
        <taxon>Coniophoraceae</taxon>
        <taxon>Coniophora</taxon>
    </lineage>
</organism>
<dbReference type="OMA" id="RISASNM"/>
<dbReference type="Proteomes" id="UP000053558">
    <property type="component" value="Unassembled WGS sequence"/>
</dbReference>
<dbReference type="KEGG" id="cput:CONPUDRAFT_167542"/>
<sequence length="544" mass="60684">MHRVLLINEMILSIARHVPSDKDLSTLARVCRSFSEPSLDVLWSILESIAPLLRCLPSDLVGATVEKGSAIYTLKRAFVVADWNTLLKYARRVVTIKAVAPIWWADVEGERVQIGQKIEPEMLNVLSWAPVSRPFPKLRELTWADPLVQKALPFLRSLLGPSLIRLDVRTDDISLDAHLLSRVTLVKELCPSLRHFRWYSPGNGWHHPQVLRTFSNTICSWDGPKSVNCPALDDAALQHLSGSPTLQSLQTHLGDHNPHGTQFVNPAFPAIDSFFLECSRGRSLTSIANFFKKMRTSPRSLTASGEHSEERAIAELTKALSNHCCTKSLASLSLVERDDPSGQGSPQFILTGAMIEPLFCFRNLISVDIHTDRSVLLDDNDLAGMASAWPKIQRLLINACSGWRCRSRVTLHGLIELLGRLADLDRLAIALDFETSPLTEVDLKAAADASTPNNVRLGSGDFPLSLTDSRISASNMVMVAALLSDQFPNEGSVDAWSELEIWPDDESVQQTRRWDQVWAMIRIMRQVRRQEKARWTGNPQLCGV</sequence>
<accession>A0A5M3MH61</accession>